<dbReference type="EMBL" id="FOZV01000002">
    <property type="protein sequence ID" value="SFS45065.1"/>
    <property type="molecule type" value="Genomic_DNA"/>
</dbReference>
<dbReference type="Pfam" id="PF00005">
    <property type="entry name" value="ABC_tran"/>
    <property type="match status" value="2"/>
</dbReference>
<dbReference type="RefSeq" id="WP_092308158.1">
    <property type="nucleotide sequence ID" value="NZ_FOZV01000002.1"/>
</dbReference>
<evidence type="ECO:0000256" key="2">
    <source>
        <dbReference type="ARBA" id="ARBA00022741"/>
    </source>
</evidence>
<dbReference type="InterPro" id="IPR027417">
    <property type="entry name" value="P-loop_NTPase"/>
</dbReference>
<dbReference type="STRING" id="871741.SAMN05192570_1387"/>
<evidence type="ECO:0000313" key="6">
    <source>
        <dbReference type="EMBL" id="SFS45065.1"/>
    </source>
</evidence>
<dbReference type="InterPro" id="IPR050611">
    <property type="entry name" value="ABCF"/>
</dbReference>
<evidence type="ECO:0000256" key="3">
    <source>
        <dbReference type="ARBA" id="ARBA00022840"/>
    </source>
</evidence>
<evidence type="ECO:0000256" key="4">
    <source>
        <dbReference type="SAM" id="MobiDB-lite"/>
    </source>
</evidence>
<evidence type="ECO:0000313" key="7">
    <source>
        <dbReference type="Proteomes" id="UP000198788"/>
    </source>
</evidence>
<dbReference type="Proteomes" id="UP000198788">
    <property type="component" value="Unassembled WGS sequence"/>
</dbReference>
<dbReference type="GO" id="GO:0005524">
    <property type="term" value="F:ATP binding"/>
    <property type="evidence" value="ECO:0007669"/>
    <property type="project" value="UniProtKB-KW"/>
</dbReference>
<dbReference type="SUPFAM" id="SSF52540">
    <property type="entry name" value="P-loop containing nucleoside triphosphate hydrolases"/>
    <property type="match status" value="2"/>
</dbReference>
<accession>A0A1I6PYA5</accession>
<dbReference type="InterPro" id="IPR003593">
    <property type="entry name" value="AAA+_ATPase"/>
</dbReference>
<feature type="region of interest" description="Disordered" evidence="4">
    <location>
        <begin position="260"/>
        <end position="279"/>
    </location>
</feature>
<dbReference type="PROSITE" id="PS50893">
    <property type="entry name" value="ABC_TRANSPORTER_2"/>
    <property type="match status" value="2"/>
</dbReference>
<sequence>MSLSNPGRNPCASALATLDRVAARTPDGRTLFADLSLAFGRERTGLVGRNGTGKTTLLRLIAGPGHPAEGVVARAGTVAWLEQRREPGSGETVAAALGVAGPLAAIERVLAGQGSEQDLAEADWTLETRIQTALADVGLEELQPGRHVATLSGGEQTRLRLAALLLDPPDLLLLDEPTNHMDGDGRARVAEVLGRWPGGVVVASHDRALLRRMDRIVELSGLGAATYGGGYDLYAQRKAAERAAAERSLETAEREVERAGREAQRAVERKARRDRAGRAFATKRSEPKILLGAMKERAENSGAREDRLAQRRAEAVALELAEARDRVEQARTLDIPLPPTGLAAGRTVLAVEEAVWTTPQGRRILGPLSLRLTGPERVALVGPNGAGKSTLLKLMAGALHPTQGRVERPAASALLDQEAALLRPGETLMDGYRRLNPEATPNEAHAALARFLFRNAAAQRMVGTLSGGERLRAALACVMTGRRPPQLLILDEPSNHLDLDSVAAVEAALRAWDGALVVVSHDADFLEAIGADRRIELRPCG</sequence>
<keyword evidence="3" id="KW-0067">ATP-binding</keyword>
<dbReference type="PANTHER" id="PTHR19211">
    <property type="entry name" value="ATP-BINDING TRANSPORT PROTEIN-RELATED"/>
    <property type="match status" value="1"/>
</dbReference>
<dbReference type="Gene3D" id="3.40.50.300">
    <property type="entry name" value="P-loop containing nucleotide triphosphate hydrolases"/>
    <property type="match status" value="2"/>
</dbReference>
<keyword evidence="2" id="KW-0547">Nucleotide-binding</keyword>
<dbReference type="OrthoDB" id="9808609at2"/>
<protein>
    <submittedName>
        <fullName evidence="6">ATPase components of ABC transporters with duplicated ATPase domains</fullName>
    </submittedName>
</protein>
<keyword evidence="1" id="KW-0677">Repeat</keyword>
<keyword evidence="7" id="KW-1185">Reference proteome</keyword>
<reference evidence="7" key="1">
    <citation type="submission" date="2016-10" db="EMBL/GenBank/DDBJ databases">
        <authorList>
            <person name="Varghese N."/>
            <person name="Submissions S."/>
        </authorList>
    </citation>
    <scope>NUCLEOTIDE SEQUENCE [LARGE SCALE GENOMIC DNA]</scope>
    <source>
        <strain evidence="7">CGMCC 1.10683</strain>
    </source>
</reference>
<evidence type="ECO:0000259" key="5">
    <source>
        <dbReference type="PROSITE" id="PS50893"/>
    </source>
</evidence>
<proteinExistence type="predicted"/>
<dbReference type="InterPro" id="IPR017871">
    <property type="entry name" value="ABC_transporter-like_CS"/>
</dbReference>
<dbReference type="PROSITE" id="PS00211">
    <property type="entry name" value="ABC_TRANSPORTER_1"/>
    <property type="match status" value="1"/>
</dbReference>
<evidence type="ECO:0000256" key="1">
    <source>
        <dbReference type="ARBA" id="ARBA00022737"/>
    </source>
</evidence>
<feature type="domain" description="ABC transporter" evidence="5">
    <location>
        <begin position="349"/>
        <end position="538"/>
    </location>
</feature>
<dbReference type="PANTHER" id="PTHR19211:SF6">
    <property type="entry name" value="BLL7188 PROTEIN"/>
    <property type="match status" value="1"/>
</dbReference>
<dbReference type="SMART" id="SM00382">
    <property type="entry name" value="AAA"/>
    <property type="match status" value="2"/>
</dbReference>
<dbReference type="CDD" id="cd03221">
    <property type="entry name" value="ABCF_EF-3"/>
    <property type="match status" value="1"/>
</dbReference>
<dbReference type="GO" id="GO:0016887">
    <property type="term" value="F:ATP hydrolysis activity"/>
    <property type="evidence" value="ECO:0007669"/>
    <property type="project" value="InterPro"/>
</dbReference>
<feature type="domain" description="ABC transporter" evidence="5">
    <location>
        <begin position="15"/>
        <end position="246"/>
    </location>
</feature>
<dbReference type="FunFam" id="3.40.50.300:FF:001320">
    <property type="entry name" value="Heme ABC transporter ATP-binding protein"/>
    <property type="match status" value="1"/>
</dbReference>
<dbReference type="AlphaFoldDB" id="A0A1I6PYA5"/>
<gene>
    <name evidence="6" type="ORF">SAMN05192570_1387</name>
</gene>
<organism evidence="6 7">
    <name type="scientific">Brevundimonas viscosa</name>
    <dbReference type="NCBI Taxonomy" id="871741"/>
    <lineage>
        <taxon>Bacteria</taxon>
        <taxon>Pseudomonadati</taxon>
        <taxon>Pseudomonadota</taxon>
        <taxon>Alphaproteobacteria</taxon>
        <taxon>Caulobacterales</taxon>
        <taxon>Caulobacteraceae</taxon>
        <taxon>Brevundimonas</taxon>
    </lineage>
</organism>
<name>A0A1I6PYA5_9CAUL</name>
<dbReference type="InterPro" id="IPR003439">
    <property type="entry name" value="ABC_transporter-like_ATP-bd"/>
</dbReference>